<accession>A0A7X0DMJ2</accession>
<reference evidence="3 4" key="1">
    <citation type="submission" date="2020-08" db="EMBL/GenBank/DDBJ databases">
        <title>Genomic Encyclopedia of Type Strains, Phase IV (KMG-IV): sequencing the most valuable type-strain genomes for metagenomic binning, comparative biology and taxonomic classification.</title>
        <authorList>
            <person name="Goeker M."/>
        </authorList>
    </citation>
    <scope>NUCLEOTIDE SEQUENCE [LARGE SCALE GENOMIC DNA]</scope>
    <source>
        <strain evidence="3 4">DSM 11590</strain>
    </source>
</reference>
<dbReference type="InterPro" id="IPR011761">
    <property type="entry name" value="ATP-grasp"/>
</dbReference>
<sequence length="366" mass="37926">MPPAPPDRSALLPLLEARLGDVPLALSLARRGALQLAVLAAAAVRQGGTAEETPVPLRLRLTLGHTTVWCQGGSIRLGPDPATAPPLNGTVARLTADKPALNRWLADRGFSTPTGQAFAAADRAAALAWANRRTGPVCIKPPSGSLGWGVAPGLTGDLAVGDAFDTVADRCGAVLVEQHVSSGPPLPAGATVRVMWVAPDHVTLRMDVPAAVTGDGRRPVSALLAERNASRAARTGQPPILPDAALLARLADQGHSLSSIPAAGQRVALRHVSNASQGGDSHTALPEIHPSYAAEVIRLFRSLPGTRAGAADLALADPTAPCRPGNHWILDVNLSPGIVQYHFPWSGPPRDVAAALVRELQLENEA</sequence>
<dbReference type="GO" id="GO:0005524">
    <property type="term" value="F:ATP binding"/>
    <property type="evidence" value="ECO:0007669"/>
    <property type="project" value="UniProtKB-UniRule"/>
</dbReference>
<dbReference type="Proteomes" id="UP000544872">
    <property type="component" value="Unassembled WGS sequence"/>
</dbReference>
<dbReference type="GO" id="GO:0071161">
    <property type="term" value="F:cyanophycin synthetase activity (L-arginine-adding)"/>
    <property type="evidence" value="ECO:0007669"/>
    <property type="project" value="UniProtKB-EC"/>
</dbReference>
<evidence type="ECO:0000256" key="1">
    <source>
        <dbReference type="PROSITE-ProRule" id="PRU00409"/>
    </source>
</evidence>
<dbReference type="GO" id="GO:0046872">
    <property type="term" value="F:metal ion binding"/>
    <property type="evidence" value="ECO:0007669"/>
    <property type="project" value="InterPro"/>
</dbReference>
<gene>
    <name evidence="3" type="ORF">FHS48_001764</name>
</gene>
<evidence type="ECO:0000313" key="3">
    <source>
        <dbReference type="EMBL" id="MBB6210349.1"/>
    </source>
</evidence>
<dbReference type="EMBL" id="JACIIX010000005">
    <property type="protein sequence ID" value="MBB6210349.1"/>
    <property type="molecule type" value="Genomic_DNA"/>
</dbReference>
<comment type="caution">
    <text evidence="3">The sequence shown here is derived from an EMBL/GenBank/DDBJ whole genome shotgun (WGS) entry which is preliminary data.</text>
</comment>
<dbReference type="AlphaFoldDB" id="A0A7X0DMJ2"/>
<keyword evidence="3" id="KW-0436">Ligase</keyword>
<evidence type="ECO:0000259" key="2">
    <source>
        <dbReference type="PROSITE" id="PS50975"/>
    </source>
</evidence>
<dbReference type="PROSITE" id="PS50975">
    <property type="entry name" value="ATP_GRASP"/>
    <property type="match status" value="1"/>
</dbReference>
<keyword evidence="1" id="KW-0547">Nucleotide-binding</keyword>
<dbReference type="GO" id="GO:0071160">
    <property type="term" value="F:cyanophycin synthetase activity (L-aspartate-adding)"/>
    <property type="evidence" value="ECO:0007669"/>
    <property type="project" value="UniProtKB-EC"/>
</dbReference>
<dbReference type="EC" id="6.3.2.29" evidence="3"/>
<dbReference type="EC" id="6.3.2.30" evidence="3"/>
<protein>
    <submittedName>
        <fullName evidence="3">Cyanophycin synthetase</fullName>
        <ecNumber evidence="3">6.3.2.29</ecNumber>
        <ecNumber evidence="3">6.3.2.30</ecNumber>
    </submittedName>
</protein>
<dbReference type="RefSeq" id="WP_184263179.1">
    <property type="nucleotide sequence ID" value="NZ_JACIIX010000005.1"/>
</dbReference>
<name>A0A7X0DMJ2_NOVIT</name>
<feature type="domain" description="ATP-grasp" evidence="2">
    <location>
        <begin position="102"/>
        <end position="361"/>
    </location>
</feature>
<organism evidence="3 4">
    <name type="scientific">Novispirillum itersonii</name>
    <name type="common">Aquaspirillum itersonii</name>
    <dbReference type="NCBI Taxonomy" id="189"/>
    <lineage>
        <taxon>Bacteria</taxon>
        <taxon>Pseudomonadati</taxon>
        <taxon>Pseudomonadota</taxon>
        <taxon>Alphaproteobacteria</taxon>
        <taxon>Rhodospirillales</taxon>
        <taxon>Novispirillaceae</taxon>
        <taxon>Novispirillum</taxon>
    </lineage>
</organism>
<keyword evidence="1" id="KW-0067">ATP-binding</keyword>
<dbReference type="SUPFAM" id="SSF56059">
    <property type="entry name" value="Glutathione synthetase ATP-binding domain-like"/>
    <property type="match status" value="1"/>
</dbReference>
<evidence type="ECO:0000313" key="4">
    <source>
        <dbReference type="Proteomes" id="UP000544872"/>
    </source>
</evidence>
<proteinExistence type="predicted"/>
<keyword evidence="4" id="KW-1185">Reference proteome</keyword>